<sequence>MARTPCAEMIVWTPSTELQSEKRNISGTFNSAEEKYESSTQYDEKENQAAFSLLKQYFAFSTVATTQFENGQPQDRQDKQESFMKLVAHVKWMSGHQES</sequence>
<evidence type="ECO:0000313" key="1">
    <source>
        <dbReference type="EMBL" id="KHN76396.1"/>
    </source>
</evidence>
<gene>
    <name evidence="1" type="ORF">Tcan_11000</name>
</gene>
<proteinExistence type="predicted"/>
<dbReference type="Proteomes" id="UP000031036">
    <property type="component" value="Unassembled WGS sequence"/>
</dbReference>
<comment type="caution">
    <text evidence="1">The sequence shown here is derived from an EMBL/GenBank/DDBJ whole genome shotgun (WGS) entry which is preliminary data.</text>
</comment>
<protein>
    <submittedName>
        <fullName evidence="1">Uncharacterized protein</fullName>
    </submittedName>
</protein>
<organism evidence="1 2">
    <name type="scientific">Toxocara canis</name>
    <name type="common">Canine roundworm</name>
    <dbReference type="NCBI Taxonomy" id="6265"/>
    <lineage>
        <taxon>Eukaryota</taxon>
        <taxon>Metazoa</taxon>
        <taxon>Ecdysozoa</taxon>
        <taxon>Nematoda</taxon>
        <taxon>Chromadorea</taxon>
        <taxon>Rhabditida</taxon>
        <taxon>Spirurina</taxon>
        <taxon>Ascaridomorpha</taxon>
        <taxon>Ascaridoidea</taxon>
        <taxon>Toxocaridae</taxon>
        <taxon>Toxocara</taxon>
    </lineage>
</organism>
<dbReference type="AlphaFoldDB" id="A0A0B2UZC5"/>
<keyword evidence="2" id="KW-1185">Reference proteome</keyword>
<evidence type="ECO:0000313" key="2">
    <source>
        <dbReference type="Proteomes" id="UP000031036"/>
    </source>
</evidence>
<name>A0A0B2UZC5_TOXCA</name>
<dbReference type="EMBL" id="JPKZ01002514">
    <property type="protein sequence ID" value="KHN76396.1"/>
    <property type="molecule type" value="Genomic_DNA"/>
</dbReference>
<accession>A0A0B2UZC5</accession>
<reference evidence="1 2" key="1">
    <citation type="submission" date="2014-11" db="EMBL/GenBank/DDBJ databases">
        <title>Genetic blueprint of the zoonotic pathogen Toxocara canis.</title>
        <authorList>
            <person name="Zhu X.-Q."/>
            <person name="Korhonen P.K."/>
            <person name="Cai H."/>
            <person name="Young N.D."/>
            <person name="Nejsum P."/>
            <person name="von Samson-Himmelstjerna G."/>
            <person name="Boag P.R."/>
            <person name="Tan P."/>
            <person name="Li Q."/>
            <person name="Min J."/>
            <person name="Yang Y."/>
            <person name="Wang X."/>
            <person name="Fang X."/>
            <person name="Hall R.S."/>
            <person name="Hofmann A."/>
            <person name="Sternberg P.W."/>
            <person name="Jex A.R."/>
            <person name="Gasser R.B."/>
        </authorList>
    </citation>
    <scope>NUCLEOTIDE SEQUENCE [LARGE SCALE GENOMIC DNA]</scope>
    <source>
        <strain evidence="1">PN_DK_2014</strain>
    </source>
</reference>